<keyword evidence="3" id="KW-1185">Reference proteome</keyword>
<sequence>MTKLFMFLAMFSVILGLINSSCTIENQNAAYNCQIRNINLSCVRKYSFFPAYDQQSNIAVNANCQRNVLIILGMLFKFKICTYQSGSIVESQGYCPRKLCNLSKIAKFVIGLGMALLNGRTQRSALLRYFDESWGLYGSPTENFETFKQTVVNNYKNKESTTNLQHYPIEFIGLHTSVKMVNGPWLVKLKSVNSQTQLNFIELNQWSQLTSKIVTVQEKISNFITCQSQCNIENKAVDNNCPRRHINLNCVRRYPFCPSADEYGVVRTTSNQSAGIVDSENYCPKKLCNFSKILSFILGVARSISFGDNQHQLLIGHFDNASGVYGCPTLDFHEFKNTLFNNYKNKQSSTNFQEMFQSILSGIQTFRKFNQKETTVIIISDMDYENKNYDKYISHFRWPILLFYFTSYTQAVADSRGAEVHSQMKLIDFYKLNSWDQLNDYISNVSEKICFHPLPPMLPPIFPNKLQLPSIPMYHIINDSKCLCRNESKCIVQIYNRECYRKHLTTSCTKSCPIQNIDAECRLCHNNLSGQVIIAYDVSKTIVDSQPTCVKDICAIQDIFSFSKLLMKKILIKSPTVKIRLTAFDGSNIYNYGTSNNYHMLEIYLHHNFINFEKNSHSSVNLKCFNLYSLFHLETVPTKIRNILKLKNYNIILIGKFKVPQYDIRQNLRSYNAINRRIKLFGLSKWSDLNSKLVLLQEILC</sequence>
<evidence type="ECO:0000313" key="2">
    <source>
        <dbReference type="EMBL" id="OAF66976.1"/>
    </source>
</evidence>
<feature type="chain" id="PRO_5008056738" description="VWFA domain-containing protein" evidence="1">
    <location>
        <begin position="21"/>
        <end position="701"/>
    </location>
</feature>
<accession>A0A177AYC5</accession>
<evidence type="ECO:0000313" key="3">
    <source>
        <dbReference type="Proteomes" id="UP000078046"/>
    </source>
</evidence>
<reference evidence="2 3" key="1">
    <citation type="submission" date="2016-04" db="EMBL/GenBank/DDBJ databases">
        <title>The genome of Intoshia linei affirms orthonectids as highly simplified spiralians.</title>
        <authorList>
            <person name="Mikhailov K.V."/>
            <person name="Slusarev G.S."/>
            <person name="Nikitin M.A."/>
            <person name="Logacheva M.D."/>
            <person name="Penin A."/>
            <person name="Aleoshin V."/>
            <person name="Panchin Y.V."/>
        </authorList>
    </citation>
    <scope>NUCLEOTIDE SEQUENCE [LARGE SCALE GENOMIC DNA]</scope>
    <source>
        <strain evidence="2">Intl2013</strain>
        <tissue evidence="2">Whole animal</tissue>
    </source>
</reference>
<dbReference type="AlphaFoldDB" id="A0A177AYC5"/>
<feature type="signal peptide" evidence="1">
    <location>
        <begin position="1"/>
        <end position="20"/>
    </location>
</feature>
<protein>
    <recommendedName>
        <fullName evidence="4">VWFA domain-containing protein</fullName>
    </recommendedName>
</protein>
<gene>
    <name evidence="2" type="ORF">A3Q56_05280</name>
</gene>
<organism evidence="2 3">
    <name type="scientific">Intoshia linei</name>
    <dbReference type="NCBI Taxonomy" id="1819745"/>
    <lineage>
        <taxon>Eukaryota</taxon>
        <taxon>Metazoa</taxon>
        <taxon>Spiralia</taxon>
        <taxon>Lophotrochozoa</taxon>
        <taxon>Mesozoa</taxon>
        <taxon>Orthonectida</taxon>
        <taxon>Rhopaluridae</taxon>
        <taxon>Intoshia</taxon>
    </lineage>
</organism>
<proteinExistence type="predicted"/>
<dbReference type="EMBL" id="LWCA01000778">
    <property type="protein sequence ID" value="OAF66976.1"/>
    <property type="molecule type" value="Genomic_DNA"/>
</dbReference>
<evidence type="ECO:0008006" key="4">
    <source>
        <dbReference type="Google" id="ProtNLM"/>
    </source>
</evidence>
<evidence type="ECO:0000256" key="1">
    <source>
        <dbReference type="SAM" id="SignalP"/>
    </source>
</evidence>
<comment type="caution">
    <text evidence="2">The sequence shown here is derived from an EMBL/GenBank/DDBJ whole genome shotgun (WGS) entry which is preliminary data.</text>
</comment>
<name>A0A177AYC5_9BILA</name>
<keyword evidence="1" id="KW-0732">Signal</keyword>
<dbReference type="Proteomes" id="UP000078046">
    <property type="component" value="Unassembled WGS sequence"/>
</dbReference>